<gene>
    <name evidence="3" type="ORF">CSUI_008248</name>
</gene>
<dbReference type="PANTHER" id="PTHR47978">
    <property type="match status" value="1"/>
</dbReference>
<dbReference type="NCBIfam" id="TIGR00231">
    <property type="entry name" value="small_GTP"/>
    <property type="match status" value="1"/>
</dbReference>
<dbReference type="EMBL" id="MIGC01004573">
    <property type="protein sequence ID" value="PHJ17927.1"/>
    <property type="molecule type" value="Genomic_DNA"/>
</dbReference>
<reference evidence="3 4" key="1">
    <citation type="journal article" date="2017" name="Int. J. Parasitol.">
        <title>The genome of the protozoan parasite Cystoisospora suis and a reverse vaccinology approach to identify vaccine candidates.</title>
        <authorList>
            <person name="Palmieri N."/>
            <person name="Shrestha A."/>
            <person name="Ruttkowski B."/>
            <person name="Beck T."/>
            <person name="Vogl C."/>
            <person name="Tomley F."/>
            <person name="Blake D.P."/>
            <person name="Joachim A."/>
        </authorList>
    </citation>
    <scope>NUCLEOTIDE SEQUENCE [LARGE SCALE GENOMIC DNA]</scope>
    <source>
        <strain evidence="3 4">Wien I</strain>
    </source>
</reference>
<evidence type="ECO:0000256" key="1">
    <source>
        <dbReference type="ARBA" id="ARBA00022741"/>
    </source>
</evidence>
<comment type="caution">
    <text evidence="3">The sequence shown here is derived from an EMBL/GenBank/DDBJ whole genome shotgun (WGS) entry which is preliminary data.</text>
</comment>
<dbReference type="Gene3D" id="3.40.50.300">
    <property type="entry name" value="P-loop containing nucleotide triphosphate hydrolases"/>
    <property type="match status" value="1"/>
</dbReference>
<dbReference type="AlphaFoldDB" id="A0A2C6KK51"/>
<dbReference type="Pfam" id="PF00071">
    <property type="entry name" value="Ras"/>
    <property type="match status" value="1"/>
</dbReference>
<keyword evidence="4" id="KW-1185">Reference proteome</keyword>
<feature type="compositionally biased region" description="Basic and acidic residues" evidence="2">
    <location>
        <begin position="184"/>
        <end position="193"/>
    </location>
</feature>
<keyword evidence="1" id="KW-0547">Nucleotide-binding</keyword>
<dbReference type="SMART" id="SM00173">
    <property type="entry name" value="RAS"/>
    <property type="match status" value="1"/>
</dbReference>
<dbReference type="SMART" id="SM00174">
    <property type="entry name" value="RHO"/>
    <property type="match status" value="1"/>
</dbReference>
<dbReference type="VEuPathDB" id="ToxoDB:CSUI_008248"/>
<accession>A0A2C6KK51</accession>
<dbReference type="GO" id="GO:0003924">
    <property type="term" value="F:GTPase activity"/>
    <property type="evidence" value="ECO:0007669"/>
    <property type="project" value="InterPro"/>
</dbReference>
<dbReference type="PROSITE" id="PS51421">
    <property type="entry name" value="RAS"/>
    <property type="match status" value="1"/>
</dbReference>
<dbReference type="InterPro" id="IPR005225">
    <property type="entry name" value="Small_GTP-bd"/>
</dbReference>
<dbReference type="GO" id="GO:0005525">
    <property type="term" value="F:GTP binding"/>
    <property type="evidence" value="ECO:0007669"/>
    <property type="project" value="InterPro"/>
</dbReference>
<proteinExistence type="predicted"/>
<dbReference type="GeneID" id="94431593"/>
<dbReference type="InterPro" id="IPR001806">
    <property type="entry name" value="Small_GTPase"/>
</dbReference>
<feature type="compositionally biased region" description="Acidic residues" evidence="2">
    <location>
        <begin position="170"/>
        <end position="183"/>
    </location>
</feature>
<dbReference type="SUPFAM" id="SSF52540">
    <property type="entry name" value="P-loop containing nucleoside triphosphate hydrolases"/>
    <property type="match status" value="1"/>
</dbReference>
<dbReference type="PRINTS" id="PR00449">
    <property type="entry name" value="RASTRNSFRMNG"/>
</dbReference>
<dbReference type="InterPro" id="IPR027417">
    <property type="entry name" value="P-loop_NTPase"/>
</dbReference>
<dbReference type="Proteomes" id="UP000221165">
    <property type="component" value="Unassembled WGS sequence"/>
</dbReference>
<dbReference type="OrthoDB" id="63533at2759"/>
<feature type="region of interest" description="Disordered" evidence="2">
    <location>
        <begin position="1"/>
        <end position="21"/>
    </location>
</feature>
<evidence type="ECO:0000313" key="3">
    <source>
        <dbReference type="EMBL" id="PHJ17927.1"/>
    </source>
</evidence>
<sequence>MGCSLSSAGGGGGLASGDSSSSSQLRISQAAAGGPWGLQPDGGVGRLSLEAKIVLLGDSGVGKSSLALRFCRGRFPQYHEVTIGAAFLQQTVRVDKEGSQVKLYIWDTGGQERFRAMAPLYYRDAAGAVVVYDVTAPSSMDAVKFWVRELKQRGPANCCIAVAANKSDDYQDEEGEEEEEEEGKGDTEERREGPDEEDGETSAGQREDENEEKKKKKKNDKTSLDAVAQRREEMRKYCEAEGMTFIECSAKTGYNVGLLFEQLAKEVFEHLRDNMVADL</sequence>
<feature type="region of interest" description="Disordered" evidence="2">
    <location>
        <begin position="167"/>
        <end position="226"/>
    </location>
</feature>
<evidence type="ECO:0000313" key="4">
    <source>
        <dbReference type="Proteomes" id="UP000221165"/>
    </source>
</evidence>
<organism evidence="3 4">
    <name type="scientific">Cystoisospora suis</name>
    <dbReference type="NCBI Taxonomy" id="483139"/>
    <lineage>
        <taxon>Eukaryota</taxon>
        <taxon>Sar</taxon>
        <taxon>Alveolata</taxon>
        <taxon>Apicomplexa</taxon>
        <taxon>Conoidasida</taxon>
        <taxon>Coccidia</taxon>
        <taxon>Eucoccidiorida</taxon>
        <taxon>Eimeriorina</taxon>
        <taxon>Sarcocystidae</taxon>
        <taxon>Cystoisospora</taxon>
    </lineage>
</organism>
<dbReference type="RefSeq" id="XP_067919641.1">
    <property type="nucleotide sequence ID" value="XM_068068382.1"/>
</dbReference>
<dbReference type="PROSITE" id="PS51419">
    <property type="entry name" value="RAB"/>
    <property type="match status" value="1"/>
</dbReference>
<dbReference type="FunFam" id="3.40.50.300:FF:001447">
    <property type="entry name" value="Ras-related protein Rab-1B"/>
    <property type="match status" value="1"/>
</dbReference>
<evidence type="ECO:0000256" key="2">
    <source>
        <dbReference type="SAM" id="MobiDB-lite"/>
    </source>
</evidence>
<dbReference type="SMART" id="SM00175">
    <property type="entry name" value="RAB"/>
    <property type="match status" value="1"/>
</dbReference>
<protein>
    <submittedName>
        <fullName evidence="3">Rab5b protein</fullName>
    </submittedName>
</protein>
<name>A0A2C6KK51_9APIC</name>